<dbReference type="Pfam" id="PF14120">
    <property type="entry name" value="YhzD"/>
    <property type="match status" value="1"/>
</dbReference>
<comment type="caution">
    <text evidence="1">The sequence shown here is derived from an EMBL/GenBank/DDBJ whole genome shotgun (WGS) entry which is preliminary data.</text>
</comment>
<evidence type="ECO:0000313" key="1">
    <source>
        <dbReference type="EMBL" id="GGA56856.1"/>
    </source>
</evidence>
<evidence type="ECO:0008006" key="3">
    <source>
        <dbReference type="Google" id="ProtNLM"/>
    </source>
</evidence>
<gene>
    <name evidence="1" type="ORF">GCM10007416_32580</name>
</gene>
<name>A0ABQ1H2T8_9BACL</name>
<keyword evidence="2" id="KW-1185">Reference proteome</keyword>
<accession>A0ABQ1H2T8</accession>
<proteinExistence type="predicted"/>
<dbReference type="InterPro" id="IPR025544">
    <property type="entry name" value="YhzD"/>
</dbReference>
<dbReference type="Proteomes" id="UP000617979">
    <property type="component" value="Unassembled WGS sequence"/>
</dbReference>
<sequence length="67" mass="7715">MYHLTVYDQEGNKLVDEPIEAKSDDEAKKKGHTILSEKEYQGYPFRIVHSAGRLVEFQSHQPKKATP</sequence>
<dbReference type="RefSeq" id="WP_188433576.1">
    <property type="nucleotide sequence ID" value="NZ_BMEX01000022.1"/>
</dbReference>
<organism evidence="1 2">
    <name type="scientific">Kroppenstedtia guangzhouensis</name>
    <dbReference type="NCBI Taxonomy" id="1274356"/>
    <lineage>
        <taxon>Bacteria</taxon>
        <taxon>Bacillati</taxon>
        <taxon>Bacillota</taxon>
        <taxon>Bacilli</taxon>
        <taxon>Bacillales</taxon>
        <taxon>Thermoactinomycetaceae</taxon>
        <taxon>Kroppenstedtia</taxon>
    </lineage>
</organism>
<reference evidence="2" key="1">
    <citation type="journal article" date="2019" name="Int. J. Syst. Evol. Microbiol.">
        <title>The Global Catalogue of Microorganisms (GCM) 10K type strain sequencing project: providing services to taxonomists for standard genome sequencing and annotation.</title>
        <authorList>
            <consortium name="The Broad Institute Genomics Platform"/>
            <consortium name="The Broad Institute Genome Sequencing Center for Infectious Disease"/>
            <person name="Wu L."/>
            <person name="Ma J."/>
        </authorList>
    </citation>
    <scope>NUCLEOTIDE SEQUENCE [LARGE SCALE GENOMIC DNA]</scope>
    <source>
        <strain evidence="2">CGMCC 1.12404</strain>
    </source>
</reference>
<protein>
    <recommendedName>
        <fullName evidence="3">YhzD-like protein</fullName>
    </recommendedName>
</protein>
<dbReference type="EMBL" id="BMEX01000022">
    <property type="protein sequence ID" value="GGA56856.1"/>
    <property type="molecule type" value="Genomic_DNA"/>
</dbReference>
<evidence type="ECO:0000313" key="2">
    <source>
        <dbReference type="Proteomes" id="UP000617979"/>
    </source>
</evidence>